<dbReference type="RefSeq" id="WP_212695459.1">
    <property type="nucleotide sequence ID" value="NZ_CP058649.1"/>
</dbReference>
<feature type="domain" description="DAGKc" evidence="13">
    <location>
        <begin position="1"/>
        <end position="131"/>
    </location>
</feature>
<dbReference type="PANTHER" id="PTHR12358:SF106">
    <property type="entry name" value="LIPID KINASE YEGS"/>
    <property type="match status" value="1"/>
</dbReference>
<keyword evidence="6" id="KW-0547">Nucleotide-binding</keyword>
<dbReference type="InterPro" id="IPR045540">
    <property type="entry name" value="YegS/DAGK_C"/>
</dbReference>
<evidence type="ECO:0000256" key="11">
    <source>
        <dbReference type="ARBA" id="ARBA00023209"/>
    </source>
</evidence>
<dbReference type="EMBL" id="CP058649">
    <property type="protein sequence ID" value="QUI24764.1"/>
    <property type="molecule type" value="Genomic_DNA"/>
</dbReference>
<keyword evidence="12" id="KW-1208">Phospholipid metabolism</keyword>
<protein>
    <submittedName>
        <fullName evidence="14">YegS/Rv2252/BmrU family lipid kinase</fullName>
    </submittedName>
</protein>
<evidence type="ECO:0000259" key="13">
    <source>
        <dbReference type="PROSITE" id="PS50146"/>
    </source>
</evidence>
<evidence type="ECO:0000256" key="7">
    <source>
        <dbReference type="ARBA" id="ARBA00022777"/>
    </source>
</evidence>
<dbReference type="SMART" id="SM00046">
    <property type="entry name" value="DAGKc"/>
    <property type="match status" value="1"/>
</dbReference>
<reference evidence="14" key="1">
    <citation type="submission" date="2020-07" db="EMBL/GenBank/DDBJ databases">
        <title>Vallitalea pronyensis genome.</title>
        <authorList>
            <person name="Postec A."/>
        </authorList>
    </citation>
    <scope>NUCLEOTIDE SEQUENCE</scope>
    <source>
        <strain evidence="14">FatNI3</strain>
    </source>
</reference>
<name>A0A8J8SIS9_9FIRM</name>
<dbReference type="Pfam" id="PF00781">
    <property type="entry name" value="DAGK_cat"/>
    <property type="match status" value="1"/>
</dbReference>
<dbReference type="GO" id="GO:0046872">
    <property type="term" value="F:metal ion binding"/>
    <property type="evidence" value="ECO:0007669"/>
    <property type="project" value="UniProtKB-KW"/>
</dbReference>
<evidence type="ECO:0000256" key="1">
    <source>
        <dbReference type="ARBA" id="ARBA00001946"/>
    </source>
</evidence>
<dbReference type="GO" id="GO:0005886">
    <property type="term" value="C:plasma membrane"/>
    <property type="evidence" value="ECO:0007669"/>
    <property type="project" value="TreeGrafter"/>
</dbReference>
<evidence type="ECO:0000256" key="10">
    <source>
        <dbReference type="ARBA" id="ARBA00023098"/>
    </source>
</evidence>
<dbReference type="Gene3D" id="3.40.50.10330">
    <property type="entry name" value="Probable inorganic polyphosphate/atp-NAD kinase, domain 1"/>
    <property type="match status" value="1"/>
</dbReference>
<comment type="cofactor">
    <cofactor evidence="1">
        <name>Mg(2+)</name>
        <dbReference type="ChEBI" id="CHEBI:18420"/>
    </cofactor>
</comment>
<evidence type="ECO:0000256" key="8">
    <source>
        <dbReference type="ARBA" id="ARBA00022840"/>
    </source>
</evidence>
<dbReference type="Proteomes" id="UP000683246">
    <property type="component" value="Chromosome"/>
</dbReference>
<evidence type="ECO:0000256" key="6">
    <source>
        <dbReference type="ARBA" id="ARBA00022741"/>
    </source>
</evidence>
<dbReference type="GO" id="GO:0005524">
    <property type="term" value="F:ATP binding"/>
    <property type="evidence" value="ECO:0007669"/>
    <property type="project" value="UniProtKB-KW"/>
</dbReference>
<dbReference type="SUPFAM" id="SSF111331">
    <property type="entry name" value="NAD kinase/diacylglycerol kinase-like"/>
    <property type="match status" value="1"/>
</dbReference>
<proteinExistence type="inferred from homology"/>
<dbReference type="PROSITE" id="PS50146">
    <property type="entry name" value="DAGK"/>
    <property type="match status" value="1"/>
</dbReference>
<keyword evidence="3" id="KW-0444">Lipid biosynthesis</keyword>
<organism evidence="14 15">
    <name type="scientific">Vallitalea pronyensis</name>
    <dbReference type="NCBI Taxonomy" id="1348613"/>
    <lineage>
        <taxon>Bacteria</taxon>
        <taxon>Bacillati</taxon>
        <taxon>Bacillota</taxon>
        <taxon>Clostridia</taxon>
        <taxon>Lachnospirales</taxon>
        <taxon>Vallitaleaceae</taxon>
        <taxon>Vallitalea</taxon>
    </lineage>
</organism>
<keyword evidence="5" id="KW-0479">Metal-binding</keyword>
<dbReference type="InterPro" id="IPR005218">
    <property type="entry name" value="Diacylglycerol/lipid_kinase"/>
</dbReference>
<keyword evidence="8" id="KW-0067">ATP-binding</keyword>
<evidence type="ECO:0000256" key="3">
    <source>
        <dbReference type="ARBA" id="ARBA00022516"/>
    </source>
</evidence>
<evidence type="ECO:0000256" key="9">
    <source>
        <dbReference type="ARBA" id="ARBA00022842"/>
    </source>
</evidence>
<dbReference type="AlphaFoldDB" id="A0A8J8SIS9"/>
<dbReference type="NCBIfam" id="TIGR00147">
    <property type="entry name" value="YegS/Rv2252/BmrU family lipid kinase"/>
    <property type="match status" value="1"/>
</dbReference>
<dbReference type="PANTHER" id="PTHR12358">
    <property type="entry name" value="SPHINGOSINE KINASE"/>
    <property type="match status" value="1"/>
</dbReference>
<evidence type="ECO:0000313" key="15">
    <source>
        <dbReference type="Proteomes" id="UP000683246"/>
    </source>
</evidence>
<evidence type="ECO:0000256" key="5">
    <source>
        <dbReference type="ARBA" id="ARBA00022723"/>
    </source>
</evidence>
<keyword evidence="15" id="KW-1185">Reference proteome</keyword>
<dbReference type="InterPro" id="IPR017438">
    <property type="entry name" value="ATP-NAD_kinase_N"/>
</dbReference>
<dbReference type="Pfam" id="PF19279">
    <property type="entry name" value="YegS_C"/>
    <property type="match status" value="1"/>
</dbReference>
<dbReference type="KEGG" id="vpy:HZI73_21750"/>
<dbReference type="Gene3D" id="2.60.200.40">
    <property type="match status" value="1"/>
</dbReference>
<dbReference type="InterPro" id="IPR050187">
    <property type="entry name" value="Lipid_Phosphate_FormReg"/>
</dbReference>
<keyword evidence="11" id="KW-0594">Phospholipid biosynthesis</keyword>
<evidence type="ECO:0000256" key="12">
    <source>
        <dbReference type="ARBA" id="ARBA00023264"/>
    </source>
</evidence>
<keyword evidence="4" id="KW-0808">Transferase</keyword>
<sequence length="304" mass="34564">MRYVQLIYNPMSGNRDFPTYLDLFISIFQDAGYETKIHRSRSKEDVEAYITRNNLMDCQAIIVAGGDGSVNQVVNCMMKQRIYLPLGVIPAGTANDFASHIKMPLRYGECFEVMAKMHTRRVDVGQVNDKYFINVCCGGLFANISQNMDIEFKNTLGKLGYYIKGVQQLPRFRKIRYQIESTHQLLDDYFFLFLVLNGNSAGGFNKLGLDAQIDDGKMDFVGIKACSLNEMAVLFGKILIGDHLHDRNVVYFQDDQIAIKCVEGIERFHELDIDGEKGPNYPLNIRVRKQALEVICPPNTELSI</sequence>
<dbReference type="InterPro" id="IPR001206">
    <property type="entry name" value="Diacylglycerol_kinase_cat_dom"/>
</dbReference>
<evidence type="ECO:0000313" key="14">
    <source>
        <dbReference type="EMBL" id="QUI24764.1"/>
    </source>
</evidence>
<accession>A0A8J8SIS9</accession>
<dbReference type="InterPro" id="IPR016064">
    <property type="entry name" value="NAD/diacylglycerol_kinase_sf"/>
</dbReference>
<dbReference type="GO" id="GO:0004143">
    <property type="term" value="F:ATP-dependent diacylglycerol kinase activity"/>
    <property type="evidence" value="ECO:0007669"/>
    <property type="project" value="TreeGrafter"/>
</dbReference>
<dbReference type="NCBIfam" id="NF009605">
    <property type="entry name" value="PRK13059.1"/>
    <property type="match status" value="1"/>
</dbReference>
<keyword evidence="9" id="KW-0460">Magnesium</keyword>
<gene>
    <name evidence="14" type="ORF">HZI73_21750</name>
</gene>
<keyword evidence="7 14" id="KW-0418">Kinase</keyword>
<evidence type="ECO:0000256" key="2">
    <source>
        <dbReference type="ARBA" id="ARBA00005983"/>
    </source>
</evidence>
<dbReference type="GO" id="GO:0008654">
    <property type="term" value="P:phospholipid biosynthetic process"/>
    <property type="evidence" value="ECO:0007669"/>
    <property type="project" value="UniProtKB-KW"/>
</dbReference>
<comment type="similarity">
    <text evidence="2">Belongs to the diacylglycerol/lipid kinase family.</text>
</comment>
<evidence type="ECO:0000256" key="4">
    <source>
        <dbReference type="ARBA" id="ARBA00022679"/>
    </source>
</evidence>
<keyword evidence="10" id="KW-0443">Lipid metabolism</keyword>